<keyword evidence="4" id="KW-0378">Hydrolase</keyword>
<keyword evidence="1" id="KW-0121">Carboxypeptidase</keyword>
<dbReference type="PANTHER" id="PTHR11802:SF3">
    <property type="entry name" value="RETINOID-INDUCIBLE SERINE CARBOXYPEPTIDASE"/>
    <property type="match status" value="1"/>
</dbReference>
<proteinExistence type="predicted"/>
<dbReference type="Pfam" id="PF00450">
    <property type="entry name" value="Peptidase_S10"/>
    <property type="match status" value="1"/>
</dbReference>
<evidence type="ECO:0008006" key="7">
    <source>
        <dbReference type="Google" id="ProtNLM"/>
    </source>
</evidence>
<evidence type="ECO:0000256" key="4">
    <source>
        <dbReference type="ARBA" id="ARBA00022801"/>
    </source>
</evidence>
<keyword evidence="3" id="KW-0732">Signal</keyword>
<organism evidence="6">
    <name type="scientific">Mesotoga infera</name>
    <dbReference type="NCBI Taxonomy" id="1236046"/>
    <lineage>
        <taxon>Bacteria</taxon>
        <taxon>Thermotogati</taxon>
        <taxon>Thermotogota</taxon>
        <taxon>Thermotogae</taxon>
        <taxon>Kosmotogales</taxon>
        <taxon>Kosmotogaceae</taxon>
        <taxon>Mesotoga</taxon>
    </lineage>
</organism>
<evidence type="ECO:0000313" key="6">
    <source>
        <dbReference type="EMBL" id="HDP78798.1"/>
    </source>
</evidence>
<dbReference type="EMBL" id="DSBT01000353">
    <property type="protein sequence ID" value="HDP78798.1"/>
    <property type="molecule type" value="Genomic_DNA"/>
</dbReference>
<protein>
    <recommendedName>
        <fullName evidence="7">Peptidase S10</fullName>
    </recommendedName>
</protein>
<dbReference type="PROSITE" id="PS00131">
    <property type="entry name" value="CARBOXYPEPT_SER_SER"/>
    <property type="match status" value="1"/>
</dbReference>
<dbReference type="InterPro" id="IPR029058">
    <property type="entry name" value="AB_hydrolase_fold"/>
</dbReference>
<accession>A0A7C1CWL8</accession>
<dbReference type="Gene3D" id="3.40.50.1820">
    <property type="entry name" value="alpha/beta hydrolase"/>
    <property type="match status" value="1"/>
</dbReference>
<dbReference type="Proteomes" id="UP000886198">
    <property type="component" value="Unassembled WGS sequence"/>
</dbReference>
<dbReference type="GO" id="GO:0004185">
    <property type="term" value="F:serine-type carboxypeptidase activity"/>
    <property type="evidence" value="ECO:0007669"/>
    <property type="project" value="InterPro"/>
</dbReference>
<dbReference type="InterPro" id="IPR001563">
    <property type="entry name" value="Peptidase_S10"/>
</dbReference>
<keyword evidence="2" id="KW-0645">Protease</keyword>
<evidence type="ECO:0000256" key="2">
    <source>
        <dbReference type="ARBA" id="ARBA00022670"/>
    </source>
</evidence>
<comment type="caution">
    <text evidence="6">The sequence shown here is derived from an EMBL/GenBank/DDBJ whole genome shotgun (WGS) entry which is preliminary data.</text>
</comment>
<dbReference type="PANTHER" id="PTHR11802">
    <property type="entry name" value="SERINE PROTEASE FAMILY S10 SERINE CARBOXYPEPTIDASE"/>
    <property type="match status" value="1"/>
</dbReference>
<dbReference type="GO" id="GO:0006508">
    <property type="term" value="P:proteolysis"/>
    <property type="evidence" value="ECO:0007669"/>
    <property type="project" value="UniProtKB-KW"/>
</dbReference>
<dbReference type="InterPro" id="IPR018202">
    <property type="entry name" value="Ser_caboxypep_ser_AS"/>
</dbReference>
<evidence type="ECO:0000256" key="1">
    <source>
        <dbReference type="ARBA" id="ARBA00022645"/>
    </source>
</evidence>
<name>A0A7C1CWL8_9BACT</name>
<dbReference type="SUPFAM" id="SSF53474">
    <property type="entry name" value="alpha/beta-Hydrolases"/>
    <property type="match status" value="1"/>
</dbReference>
<evidence type="ECO:0000256" key="3">
    <source>
        <dbReference type="ARBA" id="ARBA00022729"/>
    </source>
</evidence>
<dbReference type="AlphaFoldDB" id="A0A7C1CWL8"/>
<evidence type="ECO:0000256" key="5">
    <source>
        <dbReference type="ARBA" id="ARBA00023180"/>
    </source>
</evidence>
<sequence>MSRKIALVSLSLLIICIISLAVNEISGTSKTDSVEVDGKRIVYTVTAGLLPVFDNDGNELARIFSVSYERMLDDEDSSRPITFAFNGGPGAAAMFLHLGAFGPRVVERSGDGTGQPVPPFKLVDNPFTLLDITDLVFIDPVGTGYTEVVNGIDPRKFWDVKEDVAVIGEFIQSYLDARGRRRSPIYILGESYGGVRGSYLAEHLQDIGVYPSGLIFISPVLDLGTIQWSSMEDKAFALSIPAYVASAWYHGKVYGELETLVEEASRWVKEEYLRALWEGNNLADDRKRSISETLEKLTGISSYAFYERDLRMSQADFSTLLLEEMGRSLSVYDSRITAIGPYVGDSNDGTMFNLSGQLKTCANDYIKREIGYDTNLPYKSGNAEVYLNWNWESGVVEPEMPDSLNLGFPDASSALSDALTRAPYLKVFIAGGRFDLECPFESVSYSIDHLKISDSLRDNIIHKVYEGGHMIYVNPEALEELKKDLRFFYEN</sequence>
<keyword evidence="5" id="KW-0325">Glycoprotein</keyword>
<reference evidence="6" key="1">
    <citation type="journal article" date="2020" name="mSystems">
        <title>Genome- and Community-Level Interaction Insights into Carbon Utilization and Element Cycling Functions of Hydrothermarchaeota in Hydrothermal Sediment.</title>
        <authorList>
            <person name="Zhou Z."/>
            <person name="Liu Y."/>
            <person name="Xu W."/>
            <person name="Pan J."/>
            <person name="Luo Z.H."/>
            <person name="Li M."/>
        </authorList>
    </citation>
    <scope>NUCLEOTIDE SEQUENCE [LARGE SCALE GENOMIC DNA]</scope>
    <source>
        <strain evidence="6">SpSt-1179</strain>
    </source>
</reference>
<gene>
    <name evidence="6" type="ORF">ENN47_11610</name>
</gene>